<dbReference type="Gene3D" id="3.30.70.240">
    <property type="match status" value="1"/>
</dbReference>
<dbReference type="InterPro" id="IPR021127">
    <property type="entry name" value="CRISPR_associated_Cas2"/>
</dbReference>
<comment type="subunit">
    <text evidence="9">Homodimer, forms a heterotetramer with a Cas1 homodimer.</text>
</comment>
<dbReference type="GO" id="GO:0046872">
    <property type="term" value="F:metal ion binding"/>
    <property type="evidence" value="ECO:0007669"/>
    <property type="project" value="UniProtKB-UniRule"/>
</dbReference>
<dbReference type="GO" id="GO:0016787">
    <property type="term" value="F:hydrolase activity"/>
    <property type="evidence" value="ECO:0007669"/>
    <property type="project" value="UniProtKB-KW"/>
</dbReference>
<reference evidence="10" key="1">
    <citation type="submission" date="2020-08" db="EMBL/GenBank/DDBJ databases">
        <title>Genome public.</title>
        <authorList>
            <person name="Liu C."/>
            <person name="Sun Q."/>
        </authorList>
    </citation>
    <scope>NUCLEOTIDE SEQUENCE</scope>
    <source>
        <strain evidence="10">NSJ-24</strain>
    </source>
</reference>
<protein>
    <recommendedName>
        <fullName evidence="9">CRISPR-associated endoribonuclease Cas2</fullName>
        <ecNumber evidence="9">3.1.-.-</ecNumber>
    </recommendedName>
</protein>
<evidence type="ECO:0000256" key="8">
    <source>
        <dbReference type="ARBA" id="ARBA00023118"/>
    </source>
</evidence>
<evidence type="ECO:0000256" key="2">
    <source>
        <dbReference type="ARBA" id="ARBA00009959"/>
    </source>
</evidence>
<keyword evidence="3 9" id="KW-0540">Nuclease</keyword>
<dbReference type="Proteomes" id="UP000610862">
    <property type="component" value="Unassembled WGS sequence"/>
</dbReference>
<accession>A0A926E7X8</accession>
<keyword evidence="6 9" id="KW-0378">Hydrolase</keyword>
<dbReference type="AlphaFoldDB" id="A0A926E7X8"/>
<proteinExistence type="inferred from homology"/>
<keyword evidence="7 9" id="KW-0460">Magnesium</keyword>
<evidence type="ECO:0000256" key="5">
    <source>
        <dbReference type="ARBA" id="ARBA00022759"/>
    </source>
</evidence>
<feature type="binding site" evidence="9">
    <location>
        <position position="13"/>
    </location>
    <ligand>
        <name>Mg(2+)</name>
        <dbReference type="ChEBI" id="CHEBI:18420"/>
        <note>catalytic</note>
    </ligand>
</feature>
<evidence type="ECO:0000256" key="4">
    <source>
        <dbReference type="ARBA" id="ARBA00022723"/>
    </source>
</evidence>
<dbReference type="EMBL" id="JACRTA010000003">
    <property type="protein sequence ID" value="MBC8568843.1"/>
    <property type="molecule type" value="Genomic_DNA"/>
</dbReference>
<evidence type="ECO:0000313" key="11">
    <source>
        <dbReference type="Proteomes" id="UP000610862"/>
    </source>
</evidence>
<name>A0A926E7X8_9FIRM</name>
<evidence type="ECO:0000256" key="6">
    <source>
        <dbReference type="ARBA" id="ARBA00022801"/>
    </source>
</evidence>
<comment type="function">
    <text evidence="9">CRISPR (clustered regularly interspaced short palindromic repeat), is an adaptive immune system that provides protection against mobile genetic elements (viruses, transposable elements and conjugative plasmids). CRISPR clusters contain sequences complementary to antecedent mobile elements and target invading nucleic acids. CRISPR clusters are transcribed and processed into CRISPR RNA (crRNA). Functions as a ssRNA-specific endoribonuclease. Involved in the integration of spacer DNA into the CRISPR cassette.</text>
</comment>
<dbReference type="SUPFAM" id="SSF143430">
    <property type="entry name" value="TTP0101/SSO1404-like"/>
    <property type="match status" value="1"/>
</dbReference>
<evidence type="ECO:0000256" key="1">
    <source>
        <dbReference type="ARBA" id="ARBA00001946"/>
    </source>
</evidence>
<evidence type="ECO:0000313" key="10">
    <source>
        <dbReference type="EMBL" id="MBC8568843.1"/>
    </source>
</evidence>
<dbReference type="NCBIfam" id="TIGR01573">
    <property type="entry name" value="cas2"/>
    <property type="match status" value="1"/>
</dbReference>
<evidence type="ECO:0000256" key="3">
    <source>
        <dbReference type="ARBA" id="ARBA00022722"/>
    </source>
</evidence>
<keyword evidence="5 9" id="KW-0255">Endonuclease</keyword>
<dbReference type="HAMAP" id="MF_01471">
    <property type="entry name" value="Cas2"/>
    <property type="match status" value="1"/>
</dbReference>
<dbReference type="Pfam" id="PF09827">
    <property type="entry name" value="CRISPR_Cas2"/>
    <property type="match status" value="1"/>
</dbReference>
<dbReference type="EC" id="3.1.-.-" evidence="9"/>
<keyword evidence="11" id="KW-1185">Reference proteome</keyword>
<dbReference type="InterPro" id="IPR019199">
    <property type="entry name" value="Virulence_VapD/CRISPR_Cas2"/>
</dbReference>
<dbReference type="GO" id="GO:0043571">
    <property type="term" value="P:maintenance of CRISPR repeat elements"/>
    <property type="evidence" value="ECO:0007669"/>
    <property type="project" value="UniProtKB-UniRule"/>
</dbReference>
<evidence type="ECO:0000256" key="9">
    <source>
        <dbReference type="HAMAP-Rule" id="MF_01471"/>
    </source>
</evidence>
<keyword evidence="4 9" id="KW-0479">Metal-binding</keyword>
<dbReference type="GO" id="GO:0051607">
    <property type="term" value="P:defense response to virus"/>
    <property type="evidence" value="ECO:0007669"/>
    <property type="project" value="UniProtKB-UniRule"/>
</dbReference>
<comment type="cofactor">
    <cofactor evidence="1 9">
        <name>Mg(2+)</name>
        <dbReference type="ChEBI" id="CHEBI:18420"/>
    </cofactor>
</comment>
<evidence type="ECO:0000256" key="7">
    <source>
        <dbReference type="ARBA" id="ARBA00022842"/>
    </source>
</evidence>
<organism evidence="10 11">
    <name type="scientific">Lentihominibacter hominis</name>
    <dbReference type="NCBI Taxonomy" id="2763645"/>
    <lineage>
        <taxon>Bacteria</taxon>
        <taxon>Bacillati</taxon>
        <taxon>Bacillota</taxon>
        <taxon>Clostridia</taxon>
        <taxon>Peptostreptococcales</taxon>
        <taxon>Anaerovoracaceae</taxon>
        <taxon>Lentihominibacter</taxon>
    </lineage>
</organism>
<comment type="similarity">
    <text evidence="2 9">Belongs to the CRISPR-associated endoribonuclease Cas2 protein family.</text>
</comment>
<dbReference type="GO" id="GO:0004521">
    <property type="term" value="F:RNA endonuclease activity"/>
    <property type="evidence" value="ECO:0007669"/>
    <property type="project" value="InterPro"/>
</dbReference>
<keyword evidence="8 9" id="KW-0051">Antiviral defense</keyword>
<comment type="caution">
    <text evidence="10">The sequence shown here is derived from an EMBL/GenBank/DDBJ whole genome shotgun (WGS) entry which is preliminary data.</text>
</comment>
<sequence length="107" mass="12720">MRYKVMRLLCMFDLPVETGDEKRSYRIFRKNLIKEGFIMLQYSVYMRTCPNREYAHALEKRLKKYIPANGNIRLVSITEKQYEDMIFLVGSKQATEEAVGTERMVII</sequence>
<gene>
    <name evidence="9 10" type="primary">cas2</name>
    <name evidence="10" type="ORF">H8692_08740</name>
</gene>